<evidence type="ECO:0000256" key="1">
    <source>
        <dbReference type="SAM" id="MobiDB-lite"/>
    </source>
</evidence>
<evidence type="ECO:0000313" key="3">
    <source>
        <dbReference type="EMBL" id="MDR9851461.1"/>
    </source>
</evidence>
<proteinExistence type="predicted"/>
<reference evidence="3" key="1">
    <citation type="submission" date="2023-09" db="EMBL/GenBank/DDBJ databases">
        <title>Description of first Herbaspirillum huttiense subsp. nephrolepsisexaltata and Herbaspirillum huttiense subsp. lycopersicon.</title>
        <authorList>
            <person name="Poudel M."/>
            <person name="Sharma A."/>
            <person name="Goss E."/>
            <person name="Tapia J.H."/>
            <person name="Harmon C.M."/>
            <person name="Jones J.B."/>
        </authorList>
    </citation>
    <scope>NUCLEOTIDE SEQUENCE</scope>
    <source>
        <strain evidence="3">SE1</strain>
    </source>
</reference>
<evidence type="ECO:0000256" key="2">
    <source>
        <dbReference type="SAM" id="Phobius"/>
    </source>
</evidence>
<evidence type="ECO:0008006" key="5">
    <source>
        <dbReference type="Google" id="ProtNLM"/>
    </source>
</evidence>
<dbReference type="RefSeq" id="WP_310841487.1">
    <property type="nucleotide sequence ID" value="NZ_JAVLSJ010000017.1"/>
</dbReference>
<name>A0ABU2ETF5_9BURK</name>
<gene>
    <name evidence="3" type="ORF">RI048_24770</name>
</gene>
<evidence type="ECO:0000313" key="4">
    <source>
        <dbReference type="Proteomes" id="UP001246576"/>
    </source>
</evidence>
<protein>
    <recommendedName>
        <fullName evidence="5">J domain-containing protein</fullName>
    </recommendedName>
</protein>
<dbReference type="EMBL" id="JAVLSJ010000017">
    <property type="protein sequence ID" value="MDR9851461.1"/>
    <property type="molecule type" value="Genomic_DNA"/>
</dbReference>
<organism evidence="3 4">
    <name type="scientific">Herbaspirillum huttiense subsp. lycopersici</name>
    <dbReference type="NCBI Taxonomy" id="3074428"/>
    <lineage>
        <taxon>Bacteria</taxon>
        <taxon>Pseudomonadati</taxon>
        <taxon>Pseudomonadota</taxon>
        <taxon>Betaproteobacteria</taxon>
        <taxon>Burkholderiales</taxon>
        <taxon>Oxalobacteraceae</taxon>
        <taxon>Herbaspirillum</taxon>
    </lineage>
</organism>
<sequence length="363" mass="41226">MNARLPACLQLLGLDADADERSVRKAYARELKLLDQQQPDQFQALHEAYQAALSWCRAPRPEADDLDPVQSDAEQAEPVSAPSPVEPPPPPVRPSYAQHHARVLIPHDVPVFTVDDVTPWHERAATHWSVVRGRFRALAAAPDGDDAAGWTQLLNELLSQEQWQELRARPWLEQQIADLLADGWRPGHHHLFEAAAEVFHWRQDVVRLKALGEAGKTLGLALDQKHHFDHYASSQNQTRPRAIARLRNPRPPQPHEIEQLMWSLQPLVQRYPQWMNVVTSMVNYQQWNESGQPSSPTDESDSSFDRTLERRHRIAVWCGVLVFLLIAAFALATGWTVAHEEPAQKSRAPFGELEAIGQQFLKR</sequence>
<accession>A0ABU2ETF5</accession>
<feature type="compositionally biased region" description="Pro residues" evidence="1">
    <location>
        <begin position="84"/>
        <end position="93"/>
    </location>
</feature>
<feature type="transmembrane region" description="Helical" evidence="2">
    <location>
        <begin position="314"/>
        <end position="338"/>
    </location>
</feature>
<feature type="region of interest" description="Disordered" evidence="1">
    <location>
        <begin position="60"/>
        <end position="96"/>
    </location>
</feature>
<keyword evidence="2" id="KW-0472">Membrane</keyword>
<comment type="caution">
    <text evidence="3">The sequence shown here is derived from an EMBL/GenBank/DDBJ whole genome shotgun (WGS) entry which is preliminary data.</text>
</comment>
<keyword evidence="2" id="KW-0812">Transmembrane</keyword>
<keyword evidence="2" id="KW-1133">Transmembrane helix</keyword>
<keyword evidence="4" id="KW-1185">Reference proteome</keyword>
<dbReference type="Proteomes" id="UP001246576">
    <property type="component" value="Unassembled WGS sequence"/>
</dbReference>